<sequence>LRKNPGVKRIRNKLKEKKRKQKYSLI</sequence>
<feature type="region of interest" description="Disordered" evidence="1">
    <location>
        <begin position="1"/>
        <end position="26"/>
    </location>
</feature>
<dbReference type="AlphaFoldDB" id="A0A0F9EQU3"/>
<organism evidence="2">
    <name type="scientific">marine sediment metagenome</name>
    <dbReference type="NCBI Taxonomy" id="412755"/>
    <lineage>
        <taxon>unclassified sequences</taxon>
        <taxon>metagenomes</taxon>
        <taxon>ecological metagenomes</taxon>
    </lineage>
</organism>
<gene>
    <name evidence="2" type="ORF">LCGC14_2397510</name>
</gene>
<dbReference type="EMBL" id="LAZR01035916">
    <property type="protein sequence ID" value="KKL26218.1"/>
    <property type="molecule type" value="Genomic_DNA"/>
</dbReference>
<protein>
    <submittedName>
        <fullName evidence="2">Uncharacterized protein</fullName>
    </submittedName>
</protein>
<feature type="non-terminal residue" evidence="2">
    <location>
        <position position="1"/>
    </location>
</feature>
<comment type="caution">
    <text evidence="2">The sequence shown here is derived from an EMBL/GenBank/DDBJ whole genome shotgun (WGS) entry which is preliminary data.</text>
</comment>
<accession>A0A0F9EQU3</accession>
<reference evidence="2" key="1">
    <citation type="journal article" date="2015" name="Nature">
        <title>Complex archaea that bridge the gap between prokaryotes and eukaryotes.</title>
        <authorList>
            <person name="Spang A."/>
            <person name="Saw J.H."/>
            <person name="Jorgensen S.L."/>
            <person name="Zaremba-Niedzwiedzka K."/>
            <person name="Martijn J."/>
            <person name="Lind A.E."/>
            <person name="van Eijk R."/>
            <person name="Schleper C."/>
            <person name="Guy L."/>
            <person name="Ettema T.J."/>
        </authorList>
    </citation>
    <scope>NUCLEOTIDE SEQUENCE</scope>
</reference>
<evidence type="ECO:0000313" key="2">
    <source>
        <dbReference type="EMBL" id="KKL26218.1"/>
    </source>
</evidence>
<name>A0A0F9EQU3_9ZZZZ</name>
<evidence type="ECO:0000256" key="1">
    <source>
        <dbReference type="SAM" id="MobiDB-lite"/>
    </source>
</evidence>
<proteinExistence type="predicted"/>